<dbReference type="InterPro" id="IPR022037">
    <property type="entry name" value="DUF3606"/>
</dbReference>
<name>A0ABY5E8G3_9BACT</name>
<evidence type="ECO:0000313" key="1">
    <source>
        <dbReference type="EMBL" id="UTM21788.1"/>
    </source>
</evidence>
<evidence type="ECO:0000313" key="2">
    <source>
        <dbReference type="Proteomes" id="UP001055420"/>
    </source>
</evidence>
<keyword evidence="2" id="KW-1185">Reference proteome</keyword>
<dbReference type="RefSeq" id="WP_254414230.1">
    <property type="nucleotide sequence ID" value="NZ_CP099631.1"/>
</dbReference>
<organism evidence="1 2">
    <name type="scientific">Dyadobacter chenhuakuii</name>
    <dbReference type="NCBI Taxonomy" id="2909339"/>
    <lineage>
        <taxon>Bacteria</taxon>
        <taxon>Pseudomonadati</taxon>
        <taxon>Bacteroidota</taxon>
        <taxon>Cytophagia</taxon>
        <taxon>Cytophagales</taxon>
        <taxon>Spirosomataceae</taxon>
        <taxon>Dyadobacter</taxon>
    </lineage>
</organism>
<keyword evidence="1" id="KW-0614">Plasmid</keyword>
<geneLocation type="plasmid" evidence="1 2">
    <name>unnamed</name>
</geneLocation>
<dbReference type="Pfam" id="PF12244">
    <property type="entry name" value="DUF3606"/>
    <property type="match status" value="1"/>
</dbReference>
<sequence length="58" mass="6505">MADDKSKKGPADSSKINVNEDYELDYWTKALNVSKEELKQAVQKAGTSAKAVREYLNK</sequence>
<accession>A0ABY5E8G3</accession>
<proteinExistence type="predicted"/>
<dbReference type="EMBL" id="CP099631">
    <property type="protein sequence ID" value="UTM21788.1"/>
    <property type="molecule type" value="Genomic_DNA"/>
</dbReference>
<protein>
    <submittedName>
        <fullName evidence="1">DUF3606 domain-containing protein</fullName>
    </submittedName>
</protein>
<dbReference type="Proteomes" id="UP001055420">
    <property type="component" value="Plasmid unnamed"/>
</dbReference>
<reference evidence="1" key="1">
    <citation type="submission" date="2022-06" db="EMBL/GenBank/DDBJ databases">
        <title>Novel species in genus Dyadobacter.</title>
        <authorList>
            <person name="Ma C."/>
        </authorList>
    </citation>
    <scope>NUCLEOTIDE SEQUENCE</scope>
    <source>
        <strain evidence="1">CY22</strain>
        <plasmid evidence="1">unnamed</plasmid>
    </source>
</reference>
<gene>
    <name evidence="1" type="ORF">NFI80_25275</name>
</gene>